<protein>
    <submittedName>
        <fullName evidence="2">Uncharacterized protein</fullName>
    </submittedName>
</protein>
<dbReference type="EMBL" id="JBHTMK010000005">
    <property type="protein sequence ID" value="MFD1364434.1"/>
    <property type="molecule type" value="Genomic_DNA"/>
</dbReference>
<keyword evidence="3" id="KW-1185">Reference proteome</keyword>
<evidence type="ECO:0000313" key="3">
    <source>
        <dbReference type="Proteomes" id="UP001597183"/>
    </source>
</evidence>
<dbReference type="Proteomes" id="UP001597183">
    <property type="component" value="Unassembled WGS sequence"/>
</dbReference>
<reference evidence="3" key="1">
    <citation type="journal article" date="2019" name="Int. J. Syst. Evol. Microbiol.">
        <title>The Global Catalogue of Microorganisms (GCM) 10K type strain sequencing project: providing services to taxonomists for standard genome sequencing and annotation.</title>
        <authorList>
            <consortium name="The Broad Institute Genomics Platform"/>
            <consortium name="The Broad Institute Genome Sequencing Center for Infectious Disease"/>
            <person name="Wu L."/>
            <person name="Ma J."/>
        </authorList>
    </citation>
    <scope>NUCLEOTIDE SEQUENCE [LARGE SCALE GENOMIC DNA]</scope>
    <source>
        <strain evidence="3">CCM 7526</strain>
    </source>
</reference>
<comment type="caution">
    <text evidence="2">The sequence shown here is derived from an EMBL/GenBank/DDBJ whole genome shotgun (WGS) entry which is preliminary data.</text>
</comment>
<feature type="region of interest" description="Disordered" evidence="1">
    <location>
        <begin position="17"/>
        <end position="51"/>
    </location>
</feature>
<sequence length="51" mass="5319">MRFTVDEVANLLAADGHRHHRADVGARSPGRQAADGSLCRPSGIDGYGSGL</sequence>
<evidence type="ECO:0000256" key="1">
    <source>
        <dbReference type="SAM" id="MobiDB-lite"/>
    </source>
</evidence>
<dbReference type="RefSeq" id="WP_378078217.1">
    <property type="nucleotide sequence ID" value="NZ_JBHTMK010000005.1"/>
</dbReference>
<evidence type="ECO:0000313" key="2">
    <source>
        <dbReference type="EMBL" id="MFD1364434.1"/>
    </source>
</evidence>
<proteinExistence type="predicted"/>
<organism evidence="2 3">
    <name type="scientific">Actinoplanes sichuanensis</name>
    <dbReference type="NCBI Taxonomy" id="512349"/>
    <lineage>
        <taxon>Bacteria</taxon>
        <taxon>Bacillati</taxon>
        <taxon>Actinomycetota</taxon>
        <taxon>Actinomycetes</taxon>
        <taxon>Micromonosporales</taxon>
        <taxon>Micromonosporaceae</taxon>
        <taxon>Actinoplanes</taxon>
    </lineage>
</organism>
<gene>
    <name evidence="2" type="ORF">ACFQ5G_03635</name>
</gene>
<accession>A0ABW4A1C6</accession>
<name>A0ABW4A1C6_9ACTN</name>